<name>A0A0A8VAX8_YERRU</name>
<dbReference type="EMBL" id="LN681231">
    <property type="protein sequence ID" value="CEK26907.1"/>
    <property type="molecule type" value="Genomic_DNA"/>
</dbReference>
<accession>A0A0A8VAX8</accession>
<sequence>MNTFSGNTIESCDKKYQATQAKSCHSDGSSRLQHQTLPRKIEFIRQSGYLMQ</sequence>
<protein>
    <submittedName>
        <fullName evidence="1">Uncharacterized protein</fullName>
    </submittedName>
</protein>
<reference evidence="1" key="1">
    <citation type="journal article" date="2015" name="Genome Announc.">
        <title>Complete Genome Sequence of Yersinia ruckeri Strain CSF007-82, Etiologic Agent of Red Mouth Disease in Salmonid Fish.</title>
        <authorList>
            <person name="Nelson M.C."/>
            <person name="LaPatra S.E."/>
            <person name="Welch T.J."/>
            <person name="Graf J."/>
        </authorList>
    </citation>
    <scope>NUCLEOTIDE SEQUENCE</scope>
    <source>
        <strain evidence="1">CSF007-82</strain>
    </source>
</reference>
<proteinExistence type="predicted"/>
<dbReference type="AlphaFoldDB" id="A0A0A8VAX8"/>
<evidence type="ECO:0000313" key="1">
    <source>
        <dbReference type="EMBL" id="CEK26907.1"/>
    </source>
</evidence>
<gene>
    <name evidence="1" type="ORF">CSF007_5730</name>
</gene>
<organism evidence="1">
    <name type="scientific">Yersinia ruckeri</name>
    <dbReference type="NCBI Taxonomy" id="29486"/>
    <lineage>
        <taxon>Bacteria</taxon>
        <taxon>Pseudomonadati</taxon>
        <taxon>Pseudomonadota</taxon>
        <taxon>Gammaproteobacteria</taxon>
        <taxon>Enterobacterales</taxon>
        <taxon>Yersiniaceae</taxon>
        <taxon>Yersinia</taxon>
    </lineage>
</organism>